<keyword evidence="2" id="KW-0964">Secreted</keyword>
<feature type="compositionally biased region" description="Acidic residues" evidence="5">
    <location>
        <begin position="1304"/>
        <end position="1318"/>
    </location>
</feature>
<dbReference type="PANTHER" id="PTHR37467">
    <property type="entry name" value="EXPORTED CALCIUM-BINDING GLYCOPROTEIN-RELATED"/>
    <property type="match status" value="1"/>
</dbReference>
<dbReference type="GO" id="GO:0005509">
    <property type="term" value="F:calcium ion binding"/>
    <property type="evidence" value="ECO:0007669"/>
    <property type="project" value="InterPro"/>
</dbReference>
<evidence type="ECO:0000256" key="3">
    <source>
        <dbReference type="ARBA" id="ARBA00022729"/>
    </source>
</evidence>
<comment type="caution">
    <text evidence="6">The sequence shown here is derived from an EMBL/GenBank/DDBJ whole genome shotgun (WGS) entry which is preliminary data.</text>
</comment>
<dbReference type="Gene3D" id="4.10.1080.10">
    <property type="entry name" value="TSP type-3 repeat"/>
    <property type="match status" value="2"/>
</dbReference>
<keyword evidence="3" id="KW-0732">Signal</keyword>
<protein>
    <submittedName>
        <fullName evidence="6">Uncharacterized protein</fullName>
    </submittedName>
</protein>
<dbReference type="InterPro" id="IPR053180">
    <property type="entry name" value="Ca-binding_acidic-repeat"/>
</dbReference>
<evidence type="ECO:0000313" key="7">
    <source>
        <dbReference type="Proteomes" id="UP000215215"/>
    </source>
</evidence>
<feature type="region of interest" description="Disordered" evidence="5">
    <location>
        <begin position="1616"/>
        <end position="1657"/>
    </location>
</feature>
<dbReference type="PANTHER" id="PTHR37467:SF1">
    <property type="entry name" value="EXPORTED CALCIUM-BINDING GLYCOPROTEIN"/>
    <property type="match status" value="1"/>
</dbReference>
<dbReference type="InterPro" id="IPR059100">
    <property type="entry name" value="TSP3_bac"/>
</dbReference>
<dbReference type="InterPro" id="IPR013783">
    <property type="entry name" value="Ig-like_fold"/>
</dbReference>
<feature type="region of interest" description="Disordered" evidence="5">
    <location>
        <begin position="903"/>
        <end position="962"/>
    </location>
</feature>
<name>A0A235BMM5_UNCW3</name>
<feature type="region of interest" description="Disordered" evidence="5">
    <location>
        <begin position="1189"/>
        <end position="1254"/>
    </location>
</feature>
<evidence type="ECO:0000256" key="4">
    <source>
        <dbReference type="ARBA" id="ARBA00022837"/>
    </source>
</evidence>
<keyword evidence="4" id="KW-0106">Calcium</keyword>
<dbReference type="InterPro" id="IPR028974">
    <property type="entry name" value="TSP_type-3_rpt"/>
</dbReference>
<dbReference type="Pfam" id="PF18884">
    <property type="entry name" value="TSP3_bac"/>
    <property type="match status" value="11"/>
</dbReference>
<evidence type="ECO:0000256" key="2">
    <source>
        <dbReference type="ARBA" id="ARBA00022525"/>
    </source>
</evidence>
<feature type="region of interest" description="Disordered" evidence="5">
    <location>
        <begin position="1293"/>
        <end position="1318"/>
    </location>
</feature>
<gene>
    <name evidence="6" type="ORF">CH333_10330</name>
</gene>
<evidence type="ECO:0000256" key="1">
    <source>
        <dbReference type="ARBA" id="ARBA00004613"/>
    </source>
</evidence>
<feature type="region of interest" description="Disordered" evidence="5">
    <location>
        <begin position="860"/>
        <end position="887"/>
    </location>
</feature>
<reference evidence="6 7" key="1">
    <citation type="submission" date="2017-07" db="EMBL/GenBank/DDBJ databases">
        <title>Recovery of genomes from metagenomes via a dereplication, aggregation, and scoring strategy.</title>
        <authorList>
            <person name="Sieber C.M."/>
            <person name="Probst A.J."/>
            <person name="Sharrar A."/>
            <person name="Thomas B.C."/>
            <person name="Hess M."/>
            <person name="Tringe S.G."/>
            <person name="Banfield J.F."/>
        </authorList>
    </citation>
    <scope>NUCLEOTIDE SEQUENCE [LARGE SCALE GENOMIC DNA]</scope>
    <source>
        <strain evidence="6">JGI_Cruoil_03_44_89</strain>
    </source>
</reference>
<feature type="compositionally biased region" description="Acidic residues" evidence="5">
    <location>
        <begin position="953"/>
        <end position="962"/>
    </location>
</feature>
<dbReference type="Proteomes" id="UP000215215">
    <property type="component" value="Unassembled WGS sequence"/>
</dbReference>
<feature type="compositionally biased region" description="Basic and acidic residues" evidence="5">
    <location>
        <begin position="868"/>
        <end position="883"/>
    </location>
</feature>
<dbReference type="Gene3D" id="2.60.40.10">
    <property type="entry name" value="Immunoglobulins"/>
    <property type="match status" value="1"/>
</dbReference>
<accession>A0A235BMM5</accession>
<evidence type="ECO:0000256" key="5">
    <source>
        <dbReference type="SAM" id="MobiDB-lite"/>
    </source>
</evidence>
<proteinExistence type="predicted"/>
<comment type="subcellular location">
    <subcellularLocation>
        <location evidence="1">Secreted</location>
    </subcellularLocation>
</comment>
<sequence>MFDNSSSFIPFLEGLKIWRKKENVMRDTEKKEVGMLKKVGGTKMRGMVFPLALLIGALIALPLGAAYTPPDRNQNGIPDDKDMMLGIWDPTGPPTADFDGDGVPDSLEDLNKNGVFEPNLGETDPQNIDSDADGITDGEEHMADVTWSGVMTTLPPAATMDIDNDGVPNALDFDSDNDGLLDGQFAGVGDPYTPTPRSHFLSFNTTGGSYRYEFGDVGTDPYNADDDGDGISDGDEVYTYSTNPLSPDTDGDGISDFLEVTYGTNPILPNGTDSDGDGLTDNIEWNLAGDLTIAPDDPDGDGMYSPLDLDSDNDGLLDGVAYTTGTEDNTPGFGGIPRFLNMDSDGDGLADGTEEFLFLTDPYGYTDGDADGLADELEFKHRLNPNTIDTDDDGIVDSTEAAPGDPSDPLVWDAGWGMYISGTPTDTDGDDMPDARDLDSDNDGLFDGNYNPLWTYIDGNTPNENAFGTNWRLADTDGDGLTDGWEAGNDLDLSTGAFERTDPLNPDTDADGLSDSLEVAVGLNPFNMNTDNDSFDPDGPGPLPSYPIYEGLVEDYPTFDPGTMTWSTPSNGANYVEVVGSDHDGVAMDDPWDPINTDFTGYFVDPDGDGLPTAFELYIGTDPYNRDTDGDGLWDGDEYFPGLIDLDGELNINSPYNGYYRSDPSSTDTDGDGLSDFIEITGDGQVAAHTKGSKAIPEYWASNPWNQDTDGDGIMDGDSLKIIWITTGGALDSTWYYELYDNSDGDNKPNICDTDSDNDGLSDFIESSHGYTGTSPDGGRPFNPGDADTDGDGVADYTEGSVGSVETPLGPNPGWPYVLDGEYALTGSVPDADFDGLPDIFEQGGDFATYATLVGNADTDGDGLSDGAEPKGPDGLRATRPDFIDTDGDGISDAVEVGWAGYDLDPSTKTEPNLVDSDHDGCYDGNNGTDPGEDMDNNGRVDAGETDPNNPDSDGDWALDGDEGCGSAALAISDLDGDGLPDFMEKYFTQTDTLDADTDDDGLADGWNDDPDDDLADATDTNGVFDVGEIAGEFGTGTLTFVGGIWVWTDPTDGSSASMAATYGNVTEPLVISTDWDGLQDGTELSYTSGVTDPRPSPPYASGVGGTDILLFIVDADNTTGTNPLNPDCDGDYLTDGYGEDSDFEGSVATTETDPNAIDTDLDGANDGYDGWETVTIDQPDGDGIVNALDINSDGDNGGNDGPEANGPYWTNPLLVDTDGDGRQEDVTGASNESNADSDGDGITNQRDVDSDNDWLIDGDGTLFSIPYAPGTYPSTGEDNGLGLGAIANNGILENPPSGPVGVEETDPTVPEDSDGDGLPDWVEVSFQSNPLDDDTDDDGMADRYCLGTPAPASYDMYGPWPTPLVIGEENSGGSGTPYGSPGFLNYYTTDPRNIDTDADGIQDGTEVATTAGVGGTSSPPFIPDADPVTFTNPYDADTDNDGLADGVEDANIDGMIAGDAGATPGVWDGGEVWTETDPNDICTDEDGLVDSWEVNWAQTDPWTLDDDGDLLGDGQEWHVGTRPTAPPVAGPLPPQLWGVWNANAGNGANNGYTFMADGDVASMTDPNFGDTDGEGFGDGAEDADQNGKWDWTPRTVAGFVGNPYVWPGCTNASETNPCDRDSDHGGVADNTDGLPMRPRRPDGARNPPNQASVPFGDDSYEIIPLTVFPAGVDTTLRVGRDTMFIDPVPGDSGTGMFNIANNGPVNLDDIYATVTDLDWVTDVPTYTAPLWADTLIIPFDSIYIWGVDETIKIGPFPVPAPIITSTVAGADGLPTGDTDDEVWVRVHIPWGQIPGVYEGRLVLWQGDPFFNNPIDTIVFQVEVDPVWEADILNNDSLSNGVGFSDPDSSGAFDNEMHLAAPLTASPTDTLLGVFYKSNPNTEPDVDANYVNDVNGLDALPRYARPPWGPGGTPSAFYQDEWDTLDLYTNPDLQGNTRLDSVYMTYRFISYSGPGFVTADSVEPRIFLNHEGNQDTLILIDSIELGEWDSVLVKIYSYCLPPGTYYGWVYMWKDFDGDAEYNGPPGPLTTEGGIYPFVANNVTPQEADAFDAFILKFTVTAPDIDIVQDEMNIDADNFMTLNAMPGDSVWGIFTVTNPNIVQNFVADPWDGPTTEDADSVGVYDPDLAVLHPLPDSIWLYRMDNPQDSIKAYVYGPTTLDMGEWDATFSVRVNVPVGIPYGTYTTAYDSLNPVTADPNDDFFGKILISATGLWSDAHYISIEPKSYQLLDWFDVRVNVGSTEDIVVVPDVEVDSVDHGAFVIDSFSVINTGNADLYGIIFEPTSLQDGAGHIIHPDNIIFEPPQITELLIGDTAVVTKKIIAPPGQYTGWYTGEITVKDDDAFPSAVILCSLYVRPDYDIDIANNGGNVFGNVLGLSGEMGDVVSGEFDVYNPNSDAQNVDPDPFGNADLDNISYTVTDLEHQDNPLYSIPASAIAFSAPAVLPSGEGETASLAVNIPSGQEDGMYVGTVTAFDVVAGVSDEFELRVQVGAEESIDIVESLTSGSGDHNTEVTLTSFTIQNTGNANLYNLLFNTSGLQSGTYFLSPDDIYLLVTNFWAPVNDAVLDELLIGQTATAQPKVIVRAGQHAGTYTGFMRVMDDDGVPSDAIAVSLEVLSSYDIDIANNGGNVIGDYLTLEGGEGDVLSGEFDVYNPNSDAQNVDPDPFGNDDLVDITYTATNLQNQGNPVAFIDVSCVSFSAPLSLLSGESGTGTVTVAVPTGQEEGTYVGTVTATDASGVTDDFTIVVIIGASLDVDIVEDETSGSGGLAGLDDLVALPQFTVVNPTDAYNPDPDGPSNGDLYDLGFTASVLCDGHEHLIYIDKLYVRTTNYPDPTPISEASIDYLPLGEQAWVEPWVLVKAGQHAGTYLGNMGVIGEQGYPSDVLAVRVVIPSYFDIDIANNAGDVHGNEMALGGNATETVTGHFDIYNPASDEENVDADPFGNDDLGNITYSVTDLGHTENAFAWIMASDITIAGPDALLSGESAVAEVTVNIPSDAISGAYIGTLTVTDDDAGVTDEFTLVVQVGAFEDVDIVEDMTQGTGDHGSSVELSSFTVVNPDEAYNPDPDGPGNTPLYNLRFRVTDLGDGAGHTIDAARMKLAATGFFGPTPVDQAGIDVLEVGQSATVIPTVDVEPGQYAGTYTGMLEVYDDDGFPSDVIGVEVTVEPDYDLDISDNEQNLAGNTMTFANVEMGDALEGYFRLVNPANEDQNVDPDPFGNTDLTDLDWTATDLVFQVPPMKGGIKVKEADKIGDVIPSSAVTVSLPSTLEHGGAENVLVTIDVPTDILAGTYKGSIVVEDGVGDVSDFFYVEVFVRSVARIDVVEDTITGVVGDHGSLSATSFNVTNIGNVKLTGINFTSTNLYDGLGHTISNAGITFDPENMPELAPEESTDVEVTVIIPLGTYGGTYEGTITAKDGAGSVSDEVTIRVTVNPSIDIVEDAITSTGEHGTLFATSFNVTNDGDIKLAGIEFTSTDLYDGLGHMISSDGITIAPENIPEFVPGATELVDVTVDVPLGTYAGTYEGTITAKDGNGSVSDEVTIRVTVNPDYDLDIVENLVSLGAGDMGETLDGQFRIMNPNSEATNVDPDPFGNADLDELSYGATDLAFVGEPAKMGRNGITEYRETIGFDKGGKIGDVISAANVSVDLPSFIASGGGEDTPISVVLPLDVAAGTYEGRVTVTGNGGVSDDIMVRVMVNETEDLDIAEASVEIATVEQGTAQATPDFTIVNTDAANNPDVDDGPGNTTLNGIHFEADNLFSSDGTRFISKDNIDFEPDNISSLTSGASATAHAVIHVPVGTYATTYSGLATALNDRGSVSDTVRLVLTVAPSPYFYVADNEGNLVENTMYVVGDAGTTTPASQFVLKNPLGVGNVDITGITYDVKGLSDFTIGFDQPSYDVAYGGYTVGALTVTIPEDEHEGVYTGWVVFEYTGGGIVVSDSFNLNITVRPNEVVALSVDTLRITGREGTIATGMFSVLNKGNATLTDLELVMLTDLEDEAGTRLPRDRVEFIHPLIDTLAVGGTERIDMSVDIPRFTLDNVYTGEFEVRDKKDGDPFYRAVVVLTVTSETEVIVDENPVTGGRVNIRCKADADFEPTLTILNLAGEIVRFGESFQETKAATTVRVYKWLLDNAWGRKVAPGMYIILIKTKIDGEEKILKDKILVIR</sequence>
<evidence type="ECO:0000313" key="6">
    <source>
        <dbReference type="EMBL" id="OYD13713.1"/>
    </source>
</evidence>
<dbReference type="EMBL" id="NOZQ01000222">
    <property type="protein sequence ID" value="OYD13713.1"/>
    <property type="molecule type" value="Genomic_DNA"/>
</dbReference>
<dbReference type="SUPFAM" id="SSF103647">
    <property type="entry name" value="TSP type-3 repeat"/>
    <property type="match status" value="2"/>
</dbReference>
<organism evidence="6 7">
    <name type="scientific">candidate division WOR-3 bacterium JGI_Cruoil_03_44_89</name>
    <dbReference type="NCBI Taxonomy" id="1973748"/>
    <lineage>
        <taxon>Bacteria</taxon>
        <taxon>Bacteria division WOR-3</taxon>
    </lineage>
</organism>
<feature type="compositionally biased region" description="Basic and acidic residues" evidence="5">
    <location>
        <begin position="1618"/>
        <end position="1627"/>
    </location>
</feature>
<feature type="region of interest" description="Disordered" evidence="5">
    <location>
        <begin position="753"/>
        <end position="809"/>
    </location>
</feature>